<proteinExistence type="predicted"/>
<evidence type="ECO:0000313" key="24">
    <source>
        <dbReference type="EMBL" id="PTR01303.1"/>
    </source>
</evidence>
<dbReference type="SUPFAM" id="SSF47226">
    <property type="entry name" value="Histidine-containing phosphotransfer domain, HPT domain"/>
    <property type="match status" value="1"/>
</dbReference>
<name>A0A2T5JFU8_9SPHI</name>
<evidence type="ECO:0000256" key="7">
    <source>
        <dbReference type="ARBA" id="ARBA00022692"/>
    </source>
</evidence>
<dbReference type="CDD" id="cd16922">
    <property type="entry name" value="HATPase_EvgS-ArcB-TorS-like"/>
    <property type="match status" value="1"/>
</dbReference>
<dbReference type="CDD" id="cd00088">
    <property type="entry name" value="HPT"/>
    <property type="match status" value="1"/>
</dbReference>
<evidence type="ECO:0000256" key="3">
    <source>
        <dbReference type="ARBA" id="ARBA00012438"/>
    </source>
</evidence>
<comment type="subcellular location">
    <subcellularLocation>
        <location evidence="2">Cell membrane</location>
        <topology evidence="2">Multi-pass membrane protein</topology>
    </subcellularLocation>
</comment>
<dbReference type="Pfam" id="PF01627">
    <property type="entry name" value="Hpt"/>
    <property type="match status" value="1"/>
</dbReference>
<dbReference type="SUPFAM" id="SSF55874">
    <property type="entry name" value="ATPase domain of HSP90 chaperone/DNA topoisomerase II/histidine kinase"/>
    <property type="match status" value="1"/>
</dbReference>
<evidence type="ECO:0000256" key="5">
    <source>
        <dbReference type="ARBA" id="ARBA00022553"/>
    </source>
</evidence>
<evidence type="ECO:0000256" key="16">
    <source>
        <dbReference type="PROSITE-ProRule" id="PRU00110"/>
    </source>
</evidence>
<evidence type="ECO:0000256" key="17">
    <source>
        <dbReference type="PROSITE-ProRule" id="PRU00169"/>
    </source>
</evidence>
<dbReference type="SUPFAM" id="SSF47384">
    <property type="entry name" value="Homodimeric domain of signal transducing histidine kinase"/>
    <property type="match status" value="1"/>
</dbReference>
<dbReference type="CDD" id="cd00082">
    <property type="entry name" value="HisKA"/>
    <property type="match status" value="1"/>
</dbReference>
<dbReference type="Pfam" id="PF00072">
    <property type="entry name" value="Response_reg"/>
    <property type="match status" value="1"/>
</dbReference>
<dbReference type="Gene3D" id="1.20.120.160">
    <property type="entry name" value="HPT domain"/>
    <property type="match status" value="1"/>
</dbReference>
<keyword evidence="6" id="KW-0808">Transferase</keyword>
<protein>
    <recommendedName>
        <fullName evidence="15">Sensory/regulatory protein RpfC</fullName>
        <ecNumber evidence="3">2.7.13.3</ecNumber>
    </recommendedName>
</protein>
<comment type="caution">
    <text evidence="24">The sequence shown here is derived from an EMBL/GenBank/DDBJ whole genome shotgun (WGS) entry which is preliminary data.</text>
</comment>
<dbReference type="Pfam" id="PF00512">
    <property type="entry name" value="HisKA"/>
    <property type="match status" value="1"/>
</dbReference>
<evidence type="ECO:0000256" key="8">
    <source>
        <dbReference type="ARBA" id="ARBA00022741"/>
    </source>
</evidence>
<dbReference type="NCBIfam" id="TIGR00229">
    <property type="entry name" value="sensory_box"/>
    <property type="match status" value="2"/>
</dbReference>
<evidence type="ECO:0000256" key="18">
    <source>
        <dbReference type="SAM" id="Coils"/>
    </source>
</evidence>
<comment type="catalytic activity">
    <reaction evidence="1">
        <text>ATP + protein L-histidine = ADP + protein N-phospho-L-histidine.</text>
        <dbReference type="EC" id="2.7.13.3"/>
    </reaction>
</comment>
<dbReference type="InterPro" id="IPR003661">
    <property type="entry name" value="HisK_dim/P_dom"/>
</dbReference>
<evidence type="ECO:0000259" key="19">
    <source>
        <dbReference type="PROSITE" id="PS50109"/>
    </source>
</evidence>
<dbReference type="GO" id="GO:0005886">
    <property type="term" value="C:plasma membrane"/>
    <property type="evidence" value="ECO:0007669"/>
    <property type="project" value="UniProtKB-SubCell"/>
</dbReference>
<dbReference type="SMART" id="SM00091">
    <property type="entry name" value="PAS"/>
    <property type="match status" value="2"/>
</dbReference>
<keyword evidence="4" id="KW-1003">Cell membrane</keyword>
<dbReference type="SMART" id="SM00073">
    <property type="entry name" value="HPT"/>
    <property type="match status" value="1"/>
</dbReference>
<keyword evidence="18" id="KW-0175">Coiled coil</keyword>
<evidence type="ECO:0000256" key="10">
    <source>
        <dbReference type="ARBA" id="ARBA00022840"/>
    </source>
</evidence>
<feature type="domain" description="PAS" evidence="21">
    <location>
        <begin position="118"/>
        <end position="179"/>
    </location>
</feature>
<dbReference type="InterPro" id="IPR004358">
    <property type="entry name" value="Sig_transdc_His_kin-like_C"/>
</dbReference>
<dbReference type="CDD" id="cd17546">
    <property type="entry name" value="REC_hyHK_CKI1_RcsC-like"/>
    <property type="match status" value="1"/>
</dbReference>
<feature type="domain" description="HPt" evidence="23">
    <location>
        <begin position="787"/>
        <end position="884"/>
    </location>
</feature>
<dbReference type="FunFam" id="3.30.565.10:FF:000010">
    <property type="entry name" value="Sensor histidine kinase RcsC"/>
    <property type="match status" value="1"/>
</dbReference>
<evidence type="ECO:0000256" key="12">
    <source>
        <dbReference type="ARBA" id="ARBA00023012"/>
    </source>
</evidence>
<dbReference type="Gene3D" id="1.10.287.130">
    <property type="match status" value="1"/>
</dbReference>
<dbReference type="RefSeq" id="WP_107826704.1">
    <property type="nucleotide sequence ID" value="NZ_CP160205.1"/>
</dbReference>
<dbReference type="EC" id="2.7.13.3" evidence="3"/>
<keyword evidence="25" id="KW-1185">Reference proteome</keyword>
<dbReference type="InterPro" id="IPR001789">
    <property type="entry name" value="Sig_transdc_resp-reg_receiver"/>
</dbReference>
<dbReference type="InterPro" id="IPR008207">
    <property type="entry name" value="Sig_transdc_His_kin_Hpt_dom"/>
</dbReference>
<keyword evidence="5 17" id="KW-0597">Phosphoprotein</keyword>
<evidence type="ECO:0000259" key="21">
    <source>
        <dbReference type="PROSITE" id="PS50112"/>
    </source>
</evidence>
<dbReference type="GO" id="GO:0000155">
    <property type="term" value="F:phosphorelay sensor kinase activity"/>
    <property type="evidence" value="ECO:0007669"/>
    <property type="project" value="InterPro"/>
</dbReference>
<gene>
    <name evidence="24" type="ORF">C8P68_101537</name>
</gene>
<dbReference type="PROSITE" id="PS50894">
    <property type="entry name" value="HPT"/>
    <property type="match status" value="1"/>
</dbReference>
<dbReference type="InterPro" id="IPR000700">
    <property type="entry name" value="PAS-assoc_C"/>
</dbReference>
<dbReference type="InterPro" id="IPR000014">
    <property type="entry name" value="PAS"/>
</dbReference>
<evidence type="ECO:0000256" key="6">
    <source>
        <dbReference type="ARBA" id="ARBA00022679"/>
    </source>
</evidence>
<dbReference type="InterPro" id="IPR036641">
    <property type="entry name" value="HPT_dom_sf"/>
</dbReference>
<dbReference type="PANTHER" id="PTHR45339">
    <property type="entry name" value="HYBRID SIGNAL TRANSDUCTION HISTIDINE KINASE J"/>
    <property type="match status" value="1"/>
</dbReference>
<dbReference type="EMBL" id="QAOQ01000001">
    <property type="protein sequence ID" value="PTR01303.1"/>
    <property type="molecule type" value="Genomic_DNA"/>
</dbReference>
<dbReference type="PROSITE" id="PS50112">
    <property type="entry name" value="PAS"/>
    <property type="match status" value="2"/>
</dbReference>
<dbReference type="Gene3D" id="3.30.450.20">
    <property type="entry name" value="PAS domain"/>
    <property type="match status" value="2"/>
</dbReference>
<evidence type="ECO:0000256" key="4">
    <source>
        <dbReference type="ARBA" id="ARBA00022475"/>
    </source>
</evidence>
<keyword evidence="8" id="KW-0547">Nucleotide-binding</keyword>
<evidence type="ECO:0000256" key="11">
    <source>
        <dbReference type="ARBA" id="ARBA00022989"/>
    </source>
</evidence>
<evidence type="ECO:0000256" key="14">
    <source>
        <dbReference type="ARBA" id="ARBA00064003"/>
    </source>
</evidence>
<keyword evidence="10" id="KW-0067">ATP-binding</keyword>
<evidence type="ECO:0000259" key="20">
    <source>
        <dbReference type="PROSITE" id="PS50110"/>
    </source>
</evidence>
<dbReference type="PROSITE" id="PS50113">
    <property type="entry name" value="PAC"/>
    <property type="match status" value="2"/>
</dbReference>
<keyword evidence="7" id="KW-0812">Transmembrane</keyword>
<dbReference type="Gene3D" id="3.30.565.10">
    <property type="entry name" value="Histidine kinase-like ATPase, C-terminal domain"/>
    <property type="match status" value="1"/>
</dbReference>
<dbReference type="AlphaFoldDB" id="A0A2T5JFU8"/>
<dbReference type="FunFam" id="1.10.287.130:FF:000002">
    <property type="entry name" value="Two-component osmosensing histidine kinase"/>
    <property type="match status" value="1"/>
</dbReference>
<reference evidence="24 25" key="1">
    <citation type="submission" date="2018-04" db="EMBL/GenBank/DDBJ databases">
        <title>Genomic Encyclopedia of Archaeal and Bacterial Type Strains, Phase II (KMG-II): from individual species to whole genera.</title>
        <authorList>
            <person name="Goeker M."/>
        </authorList>
    </citation>
    <scope>NUCLEOTIDE SEQUENCE [LARGE SCALE GENOMIC DNA]</scope>
    <source>
        <strain evidence="24 25">DSM 26809</strain>
    </source>
</reference>
<feature type="domain" description="PAS" evidence="21">
    <location>
        <begin position="248"/>
        <end position="317"/>
    </location>
</feature>
<evidence type="ECO:0000313" key="25">
    <source>
        <dbReference type="Proteomes" id="UP000244168"/>
    </source>
</evidence>
<dbReference type="OrthoDB" id="9811889at2"/>
<dbReference type="SMART" id="SM00388">
    <property type="entry name" value="HisKA"/>
    <property type="match status" value="1"/>
</dbReference>
<dbReference type="SUPFAM" id="SSF55785">
    <property type="entry name" value="PYP-like sensor domain (PAS domain)"/>
    <property type="match status" value="2"/>
</dbReference>
<dbReference type="Proteomes" id="UP000244168">
    <property type="component" value="Unassembled WGS sequence"/>
</dbReference>
<dbReference type="SUPFAM" id="SSF52172">
    <property type="entry name" value="CheY-like"/>
    <property type="match status" value="1"/>
</dbReference>
<dbReference type="Pfam" id="PF13426">
    <property type="entry name" value="PAS_9"/>
    <property type="match status" value="1"/>
</dbReference>
<dbReference type="SMART" id="SM00448">
    <property type="entry name" value="REC"/>
    <property type="match status" value="1"/>
</dbReference>
<dbReference type="PRINTS" id="PR00344">
    <property type="entry name" value="BCTRLSENSOR"/>
</dbReference>
<dbReference type="PROSITE" id="PS50109">
    <property type="entry name" value="HIS_KIN"/>
    <property type="match status" value="1"/>
</dbReference>
<evidence type="ECO:0000256" key="13">
    <source>
        <dbReference type="ARBA" id="ARBA00023136"/>
    </source>
</evidence>
<dbReference type="InterPro" id="IPR001610">
    <property type="entry name" value="PAC"/>
</dbReference>
<dbReference type="InterPro" id="IPR005467">
    <property type="entry name" value="His_kinase_dom"/>
</dbReference>
<keyword evidence="13" id="KW-0472">Membrane</keyword>
<dbReference type="Pfam" id="PF08447">
    <property type="entry name" value="PAS_3"/>
    <property type="match status" value="1"/>
</dbReference>
<feature type="coiled-coil region" evidence="18">
    <location>
        <begin position="58"/>
        <end position="121"/>
    </location>
</feature>
<dbReference type="InterPro" id="IPR003594">
    <property type="entry name" value="HATPase_dom"/>
</dbReference>
<feature type="domain" description="PAC" evidence="22">
    <location>
        <begin position="321"/>
        <end position="373"/>
    </location>
</feature>
<dbReference type="InterPro" id="IPR013655">
    <property type="entry name" value="PAS_fold_3"/>
</dbReference>
<dbReference type="PROSITE" id="PS50110">
    <property type="entry name" value="RESPONSE_REGULATORY"/>
    <property type="match status" value="1"/>
</dbReference>
<dbReference type="PANTHER" id="PTHR45339:SF1">
    <property type="entry name" value="HYBRID SIGNAL TRANSDUCTION HISTIDINE KINASE J"/>
    <property type="match status" value="1"/>
</dbReference>
<accession>A0A2T5JFU8</accession>
<evidence type="ECO:0000256" key="15">
    <source>
        <dbReference type="ARBA" id="ARBA00068150"/>
    </source>
</evidence>
<organism evidence="24 25">
    <name type="scientific">Mucilaginibacter yixingensis</name>
    <dbReference type="NCBI Taxonomy" id="1295612"/>
    <lineage>
        <taxon>Bacteria</taxon>
        <taxon>Pseudomonadati</taxon>
        <taxon>Bacteroidota</taxon>
        <taxon>Sphingobacteriia</taxon>
        <taxon>Sphingobacteriales</taxon>
        <taxon>Sphingobacteriaceae</taxon>
        <taxon>Mucilaginibacter</taxon>
    </lineage>
</organism>
<evidence type="ECO:0000259" key="22">
    <source>
        <dbReference type="PROSITE" id="PS50113"/>
    </source>
</evidence>
<feature type="domain" description="Histidine kinase" evidence="19">
    <location>
        <begin position="391"/>
        <end position="612"/>
    </location>
</feature>
<feature type="modified residue" description="4-aspartylphosphate" evidence="17">
    <location>
        <position position="685"/>
    </location>
</feature>
<comment type="subunit">
    <text evidence="14">At low DSF concentrations, interacts with RpfF.</text>
</comment>
<evidence type="ECO:0000259" key="23">
    <source>
        <dbReference type="PROSITE" id="PS50894"/>
    </source>
</evidence>
<evidence type="ECO:0000256" key="2">
    <source>
        <dbReference type="ARBA" id="ARBA00004651"/>
    </source>
</evidence>
<feature type="domain" description="Response regulatory" evidence="20">
    <location>
        <begin position="635"/>
        <end position="751"/>
    </location>
</feature>
<keyword evidence="9" id="KW-0418">Kinase</keyword>
<sequence>MKLNKLLERQIKKHLPGDTSGLSAFLEAVNNSYIAYEKDSLLAERAFKMSEEEYVEVNERLQKEVESRKISIEKLKEAIAQVGVEGFSAESENLLEIVELLKDEISKRDEVERQLKSSQELWQFALDGSGDGVWDYDFQTRKIFFSKRYKEMLGYRDEEFPNQPDEWMNRIHPEDMARVMMTDQQYFFQKLSNHQIEYRIRHKDGHYIWVLDRGMVVSRTPEGLPARVIGTHTDITERKIAEQAISIREEKYRNILANMNLGLLEVDNNEVIQYANQSFCDMSGYKLEELLGRQAEKLFPTTESNALLQNKNALRREGVSDAYELIVKNKKGEVRWWLISGAPRYNDSGELMGSIGIHLDITLRKALELELGEAREEAEQSVKAKESFLANMSHEIRTPMNAIIGMGRQLEKTGMNDQQRFFLNTINTAADHLLVVINDILDISKIEAGKLELEQTGFNAGEVLEHVVSVMKPRAEEKGLEMSLNYDDNIAPVLIGDAHRINQILLNMVSNAVKFTEKGGVTLSCRLRKKIDHKQVVEFSVRDTGIGISEEYLGHLFEKFTQEDRTTARKYGGTGLGMAITKELVELMQGQINVYSKKDIGTEILISLPLEIGTEDDRQDAKKDLIDSTFLKGKKILLAEDNEVNRLVAITVLDNYGVITIEAKNGAEAVKTLKYGKDYDLVLMDMQMPVMGGLEATEVIRKELKMDIPIIALTANAIKGDSERCIAAGMNGFVSKPFEENDLINEIARCLHLEAPLEDDEPVVAEEVEQSGPLYSLEKLEQISRGDKVFIKRMIGLFLEQTPQVIQEMRDAFAQNDIDAIRKLGHKIKPMISNLEIKKALEAVRELENLPDESAGSKRVTELLDNFAALMKRVEDEMQKIIKK</sequence>
<keyword evidence="11" id="KW-1133">Transmembrane helix</keyword>
<feature type="modified residue" description="Phosphohistidine" evidence="16">
    <location>
        <position position="826"/>
    </location>
</feature>
<dbReference type="Pfam" id="PF02518">
    <property type="entry name" value="HATPase_c"/>
    <property type="match status" value="1"/>
</dbReference>
<evidence type="ECO:0000256" key="9">
    <source>
        <dbReference type="ARBA" id="ARBA00022777"/>
    </source>
</evidence>
<evidence type="ECO:0000256" key="1">
    <source>
        <dbReference type="ARBA" id="ARBA00000085"/>
    </source>
</evidence>
<dbReference type="InterPro" id="IPR036890">
    <property type="entry name" value="HATPase_C_sf"/>
</dbReference>
<dbReference type="SMART" id="SM00387">
    <property type="entry name" value="HATPase_c"/>
    <property type="match status" value="1"/>
</dbReference>
<dbReference type="CDD" id="cd00130">
    <property type="entry name" value="PAS"/>
    <property type="match status" value="2"/>
</dbReference>
<dbReference type="GO" id="GO:0005524">
    <property type="term" value="F:ATP binding"/>
    <property type="evidence" value="ECO:0007669"/>
    <property type="project" value="UniProtKB-KW"/>
</dbReference>
<dbReference type="InterPro" id="IPR036097">
    <property type="entry name" value="HisK_dim/P_sf"/>
</dbReference>
<dbReference type="SMART" id="SM00086">
    <property type="entry name" value="PAC"/>
    <property type="match status" value="2"/>
</dbReference>
<dbReference type="Gene3D" id="3.40.50.2300">
    <property type="match status" value="1"/>
</dbReference>
<dbReference type="InterPro" id="IPR011006">
    <property type="entry name" value="CheY-like_superfamily"/>
</dbReference>
<dbReference type="InterPro" id="IPR035965">
    <property type="entry name" value="PAS-like_dom_sf"/>
</dbReference>
<feature type="domain" description="PAC" evidence="22">
    <location>
        <begin position="194"/>
        <end position="247"/>
    </location>
</feature>
<keyword evidence="12" id="KW-0902">Two-component regulatory system</keyword>